<dbReference type="Pfam" id="PF18903">
    <property type="entry name" value="DUF5659"/>
    <property type="match status" value="1"/>
</dbReference>
<reference evidence="2 3" key="1">
    <citation type="journal article" date="2016" name="Nat. Commun.">
        <title>Thousands of microbial genomes shed light on interconnected biogeochemical processes in an aquifer system.</title>
        <authorList>
            <person name="Anantharaman K."/>
            <person name="Brown C.T."/>
            <person name="Hug L.A."/>
            <person name="Sharon I."/>
            <person name="Castelle C.J."/>
            <person name="Probst A.J."/>
            <person name="Thomas B.C."/>
            <person name="Singh A."/>
            <person name="Wilkins M.J."/>
            <person name="Karaoz U."/>
            <person name="Brodie E.L."/>
            <person name="Williams K.H."/>
            <person name="Hubbard S.S."/>
            <person name="Banfield J.F."/>
        </authorList>
    </citation>
    <scope>NUCLEOTIDE SEQUENCE [LARGE SCALE GENOMIC DNA]</scope>
</reference>
<evidence type="ECO:0000313" key="2">
    <source>
        <dbReference type="EMBL" id="OHB09391.1"/>
    </source>
</evidence>
<gene>
    <name evidence="2" type="ORF">A3I86_01620</name>
</gene>
<comment type="caution">
    <text evidence="2">The sequence shown here is derived from an EMBL/GenBank/DDBJ whole genome shotgun (WGS) entry which is preliminary data.</text>
</comment>
<protein>
    <recommendedName>
        <fullName evidence="1">DUF5659 domain-containing protein</fullName>
    </recommendedName>
</protein>
<accession>A0A1G2UJ12</accession>
<feature type="domain" description="DUF5659" evidence="1">
    <location>
        <begin position="5"/>
        <end position="78"/>
    </location>
</feature>
<dbReference type="AlphaFoldDB" id="A0A1G2UJ12"/>
<dbReference type="EMBL" id="MHWM01000002">
    <property type="protein sequence ID" value="OHB09391.1"/>
    <property type="molecule type" value="Genomic_DNA"/>
</dbReference>
<proteinExistence type="predicted"/>
<evidence type="ECO:0000259" key="1">
    <source>
        <dbReference type="Pfam" id="PF18903"/>
    </source>
</evidence>
<name>A0A1G2UJ12_9BACT</name>
<organism evidence="2 3">
    <name type="scientific">Candidatus Zambryskibacteria bacterium RIFCSPLOWO2_02_FULL_39_14</name>
    <dbReference type="NCBI Taxonomy" id="1802769"/>
    <lineage>
        <taxon>Bacteria</taxon>
        <taxon>Candidatus Zambryskiibacteriota</taxon>
    </lineage>
</organism>
<sequence>MNQNNKDFRTADLALTAALCVSGFVVEEVDKVSPQRSVFVFQNGEKLLEAINQYWRQEMRVEPQDYFNQLKIIKARIYER</sequence>
<dbReference type="Proteomes" id="UP000177096">
    <property type="component" value="Unassembled WGS sequence"/>
</dbReference>
<evidence type="ECO:0000313" key="3">
    <source>
        <dbReference type="Proteomes" id="UP000177096"/>
    </source>
</evidence>
<dbReference type="InterPro" id="IPR043718">
    <property type="entry name" value="DUF5659"/>
</dbReference>